<protein>
    <submittedName>
        <fullName evidence="1">Uncharacterized protein</fullName>
    </submittedName>
</protein>
<evidence type="ECO:0000313" key="2">
    <source>
        <dbReference type="Proteomes" id="UP000836387"/>
    </source>
</evidence>
<dbReference type="EMBL" id="CADEHS020000495">
    <property type="protein sequence ID" value="CAG9952578.1"/>
    <property type="molecule type" value="Genomic_DNA"/>
</dbReference>
<gene>
    <name evidence="1" type="ORF">CRV2_00017064</name>
</gene>
<evidence type="ECO:0000313" key="1">
    <source>
        <dbReference type="EMBL" id="CAG9952578.1"/>
    </source>
</evidence>
<reference evidence="1" key="2">
    <citation type="submission" date="2021-10" db="EMBL/GenBank/DDBJ databases">
        <authorList>
            <person name="Piombo E."/>
        </authorList>
    </citation>
    <scope>NUCLEOTIDE SEQUENCE</scope>
</reference>
<proteinExistence type="predicted"/>
<dbReference type="Proteomes" id="UP000836387">
    <property type="component" value="Unassembled WGS sequence"/>
</dbReference>
<keyword evidence="2" id="KW-1185">Reference proteome</keyword>
<comment type="caution">
    <text evidence="1">The sequence shown here is derived from an EMBL/GenBank/DDBJ whole genome shotgun (WGS) entry which is preliminary data.</text>
</comment>
<accession>A0ACA9UJI5</accession>
<name>A0ACA9UJI5_BIOOC</name>
<sequence>MPKKTAEAGPTRILTVLWEWRMQFIVLLVSCGLLGAIFGVLQRNHGQNTEYWSLSGMSLNALVATLSAILRAMILGILEEASINGSGNLHLALFVI</sequence>
<organism evidence="1 2">
    <name type="scientific">Clonostachys rosea f. rosea IK726</name>
    <dbReference type="NCBI Taxonomy" id="1349383"/>
    <lineage>
        <taxon>Eukaryota</taxon>
        <taxon>Fungi</taxon>
        <taxon>Dikarya</taxon>
        <taxon>Ascomycota</taxon>
        <taxon>Pezizomycotina</taxon>
        <taxon>Sordariomycetes</taxon>
        <taxon>Hypocreomycetidae</taxon>
        <taxon>Hypocreales</taxon>
        <taxon>Bionectriaceae</taxon>
        <taxon>Clonostachys</taxon>
    </lineage>
</organism>
<reference evidence="1" key="1">
    <citation type="submission" date="2020-04" db="EMBL/GenBank/DDBJ databases">
        <authorList>
            <person name="Broberg M."/>
        </authorList>
    </citation>
    <scope>NUCLEOTIDE SEQUENCE</scope>
</reference>